<feature type="domain" description="YqeB PH" evidence="4">
    <location>
        <begin position="65"/>
        <end position="204"/>
    </location>
</feature>
<keyword evidence="6" id="KW-1185">Reference proteome</keyword>
<evidence type="ECO:0000313" key="5">
    <source>
        <dbReference type="EMBL" id="MDI3386206.1"/>
    </source>
</evidence>
<dbReference type="Pfam" id="PF23494">
    <property type="entry name" value="bPH_10"/>
    <property type="match status" value="1"/>
</dbReference>
<reference evidence="5 6" key="1">
    <citation type="submission" date="2023-05" db="EMBL/GenBank/DDBJ databases">
        <title>Draft genome sequence of Streptomyces sp. B-S-A8 isolated from a cave soil in Thailand.</title>
        <authorList>
            <person name="Chamroensaksri N."/>
            <person name="Muangham S."/>
        </authorList>
    </citation>
    <scope>NUCLEOTIDE SEQUENCE [LARGE SCALE GENOMIC DNA]</scope>
    <source>
        <strain evidence="5 6">B-S-A8</strain>
    </source>
</reference>
<accession>A0ABT6RP49</accession>
<sequence length="279" mass="30250">MTRTTGNETRVTRAARLRRRDTTTDLPGGRGTTADLPGGRGTTTDRLRKHGTATGDVTRLRQPGWLPFAFAAFGTGAGFAATLLARWLVSLPRAPFKGPAELLTSLPEPWPTLGPLVGGAVLGLLAGLVVLHDELSVRVDAAEVTLTRAGEPSTFARAQLAAAFRDGKDLVLLAPDGAELARERCDFPERRLGTAFARHGHRWTDHDPHAADFRLWVPDTPGLPAGADALLKARAKALTRSDSTAAEDRRELRAELARLGVYVRDEKRRQYWRGRAGSE</sequence>
<protein>
    <recommendedName>
        <fullName evidence="7">DUF308 domain-containing protein</fullName>
    </recommendedName>
</protein>
<name>A0ABT6RP49_9ACTN</name>
<dbReference type="RefSeq" id="WP_282512011.1">
    <property type="nucleotide sequence ID" value="NZ_JASCIR010000005.1"/>
</dbReference>
<feature type="transmembrane region" description="Helical" evidence="2">
    <location>
        <begin position="109"/>
        <end position="131"/>
    </location>
</feature>
<keyword evidence="2" id="KW-0472">Membrane</keyword>
<dbReference type="EMBL" id="JASCIR010000005">
    <property type="protein sequence ID" value="MDI3386206.1"/>
    <property type="molecule type" value="Genomic_DNA"/>
</dbReference>
<evidence type="ECO:0000256" key="2">
    <source>
        <dbReference type="SAM" id="Phobius"/>
    </source>
</evidence>
<proteinExistence type="predicted"/>
<dbReference type="Proteomes" id="UP001224661">
    <property type="component" value="Unassembled WGS sequence"/>
</dbReference>
<dbReference type="InterPro" id="IPR056411">
    <property type="entry name" value="CysS_C"/>
</dbReference>
<feature type="transmembrane region" description="Helical" evidence="2">
    <location>
        <begin position="68"/>
        <end position="89"/>
    </location>
</feature>
<feature type="region of interest" description="Disordered" evidence="1">
    <location>
        <begin position="1"/>
        <end position="52"/>
    </location>
</feature>
<evidence type="ECO:0000256" key="1">
    <source>
        <dbReference type="SAM" id="MobiDB-lite"/>
    </source>
</evidence>
<gene>
    <name evidence="5" type="ORF">QIS99_08260</name>
</gene>
<organism evidence="5 6">
    <name type="scientific">Streptomyces solicavernae</name>
    <dbReference type="NCBI Taxonomy" id="3043614"/>
    <lineage>
        <taxon>Bacteria</taxon>
        <taxon>Bacillati</taxon>
        <taxon>Actinomycetota</taxon>
        <taxon>Actinomycetes</taxon>
        <taxon>Kitasatosporales</taxon>
        <taxon>Streptomycetaceae</taxon>
        <taxon>Streptomyces</taxon>
    </lineage>
</organism>
<evidence type="ECO:0000313" key="6">
    <source>
        <dbReference type="Proteomes" id="UP001224661"/>
    </source>
</evidence>
<evidence type="ECO:0000259" key="3">
    <source>
        <dbReference type="Pfam" id="PF23493"/>
    </source>
</evidence>
<comment type="caution">
    <text evidence="5">The sequence shown here is derived from an EMBL/GenBank/DDBJ whole genome shotgun (WGS) entry which is preliminary data.</text>
</comment>
<feature type="domain" description="Cysteinyl-tRNA ligase anticodon binding" evidence="3">
    <location>
        <begin position="220"/>
        <end position="273"/>
    </location>
</feature>
<dbReference type="InterPro" id="IPR057798">
    <property type="entry name" value="PH_YqeB"/>
</dbReference>
<keyword evidence="2" id="KW-0812">Transmembrane</keyword>
<keyword evidence="2" id="KW-1133">Transmembrane helix</keyword>
<dbReference type="Pfam" id="PF23493">
    <property type="entry name" value="CysS_C"/>
    <property type="match status" value="1"/>
</dbReference>
<evidence type="ECO:0008006" key="7">
    <source>
        <dbReference type="Google" id="ProtNLM"/>
    </source>
</evidence>
<evidence type="ECO:0000259" key="4">
    <source>
        <dbReference type="Pfam" id="PF23494"/>
    </source>
</evidence>